<reference evidence="1 2" key="1">
    <citation type="submission" date="2006-01" db="EMBL/GenBank/DDBJ databases">
        <authorList>
            <person name="Brettar I."/>
            <person name="Hofle M."/>
            <person name="Ferriera S."/>
            <person name="Johnson J."/>
            <person name="Kravitz S."/>
            <person name="Halpern A."/>
            <person name="Remington K."/>
            <person name="Beeson K."/>
            <person name="Tran B."/>
            <person name="Rogers Y.-H."/>
            <person name="Friedman R."/>
            <person name="Venter J.C."/>
        </authorList>
    </citation>
    <scope>NUCLEOTIDE SEQUENCE [LARGE SCALE GENOMIC DNA]</scope>
    <source>
        <strain evidence="1 2">OS145</strain>
    </source>
</reference>
<evidence type="ECO:0000313" key="1">
    <source>
        <dbReference type="EMBL" id="EAQ31735.1"/>
    </source>
</evidence>
<proteinExistence type="predicted"/>
<evidence type="ECO:0000313" key="2">
    <source>
        <dbReference type="Proteomes" id="UP000016543"/>
    </source>
</evidence>
<sequence length="231" mass="26582">MSVFHTYNKDKHLQRALNLIESDNSVEHVYACLELRFCIEAIVYQKLLHGVECLPNTIVNKWQPTKALKMLVELDKLSASDCVVEVNLSHSSKPPESGWLFLGEQKLPPVRWLNKIYNKLGNFLHLVEPQKAIEATHRDIQKDLRDIAEQLKQYVRSNILINYKNIDIKQCPACQQDIAFSLKNVRDGETRKCSNFRCGALLTVKANIVKQEIKLSCNTYDVKCQLTFPLN</sequence>
<dbReference type="EMBL" id="AAMX01000012">
    <property type="protein sequence ID" value="EAQ31735.1"/>
    <property type="molecule type" value="Genomic_DNA"/>
</dbReference>
<gene>
    <name evidence="1" type="ORF">OS145_06524</name>
</gene>
<organism evidence="1 2">
    <name type="scientific">Idiomarina baltica OS145</name>
    <dbReference type="NCBI Taxonomy" id="314276"/>
    <lineage>
        <taxon>Bacteria</taxon>
        <taxon>Pseudomonadati</taxon>
        <taxon>Pseudomonadota</taxon>
        <taxon>Gammaproteobacteria</taxon>
        <taxon>Alteromonadales</taxon>
        <taxon>Idiomarinaceae</taxon>
        <taxon>Idiomarina</taxon>
    </lineage>
</organism>
<dbReference type="RefSeq" id="WP_006955879.1">
    <property type="nucleotide sequence ID" value="NZ_CH672406.1"/>
</dbReference>
<name>A0ABM9WLD4_9GAMM</name>
<dbReference type="Proteomes" id="UP000016543">
    <property type="component" value="Unassembled WGS sequence"/>
</dbReference>
<comment type="caution">
    <text evidence="1">The sequence shown here is derived from an EMBL/GenBank/DDBJ whole genome shotgun (WGS) entry which is preliminary data.</text>
</comment>
<keyword evidence="2" id="KW-1185">Reference proteome</keyword>
<protein>
    <submittedName>
        <fullName evidence="1">Uncharacterized protein</fullName>
    </submittedName>
</protein>
<accession>A0ABM9WLD4</accession>